<dbReference type="HOGENOM" id="CLU_1387597_0_0_2"/>
<evidence type="ECO:0000313" key="3">
    <source>
        <dbReference type="Proteomes" id="UP000001826"/>
    </source>
</evidence>
<keyword evidence="1" id="KW-0472">Membrane</keyword>
<evidence type="ECO:0000313" key="2">
    <source>
        <dbReference type="EMBL" id="AAM01653.1"/>
    </source>
</evidence>
<dbReference type="PaxDb" id="190192-MK0438"/>
<organism evidence="2 3">
    <name type="scientific">Methanopyrus kandleri (strain AV19 / DSM 6324 / JCM 9639 / NBRC 100938)</name>
    <dbReference type="NCBI Taxonomy" id="190192"/>
    <lineage>
        <taxon>Archaea</taxon>
        <taxon>Methanobacteriati</taxon>
        <taxon>Methanobacteriota</taxon>
        <taxon>Methanomada group</taxon>
        <taxon>Methanopyri</taxon>
        <taxon>Methanopyrales</taxon>
        <taxon>Methanopyraceae</taxon>
        <taxon>Methanopyrus</taxon>
    </lineage>
</organism>
<feature type="transmembrane region" description="Helical" evidence="1">
    <location>
        <begin position="86"/>
        <end position="105"/>
    </location>
</feature>
<dbReference type="KEGG" id="mka:MK0438"/>
<proteinExistence type="predicted"/>
<sequence>MPFPMERFMLSITLWNTMTILITTFGGLIALTLDRLVTRYAPDVLRRSMNNPPYAPILVKLARKLGFDVRRYKEADVILTLKLGPLLIPAINGFAAGAFGMWVLQNFGPVFLLGAALLPHGVIEFPTLIIAGAMGVHLADYLIYRVRLHERWPHGNLEVPSWVIRNTAACIAGLTVAAYLEVHITPIVAGCVMKCA</sequence>
<feature type="transmembrane region" description="Helical" evidence="1">
    <location>
        <begin position="12"/>
        <end position="33"/>
    </location>
</feature>
<name>Q8TY67_METKA</name>
<keyword evidence="1" id="KW-1133">Transmembrane helix</keyword>
<dbReference type="AlphaFoldDB" id="Q8TY67"/>
<dbReference type="Proteomes" id="UP000001826">
    <property type="component" value="Chromosome"/>
</dbReference>
<gene>
    <name evidence="2" type="ordered locus">MK0438</name>
</gene>
<keyword evidence="1" id="KW-0812">Transmembrane</keyword>
<protein>
    <submittedName>
        <fullName evidence="2">Uncharacterized membrane protein</fullName>
    </submittedName>
</protein>
<feature type="transmembrane region" description="Helical" evidence="1">
    <location>
        <begin position="125"/>
        <end position="144"/>
    </location>
</feature>
<dbReference type="STRING" id="190192.MK0438"/>
<dbReference type="Pfam" id="PF01944">
    <property type="entry name" value="SpoIIM"/>
    <property type="match status" value="1"/>
</dbReference>
<accession>Q8TY67</accession>
<dbReference type="EMBL" id="AE009439">
    <property type="protein sequence ID" value="AAM01653.1"/>
    <property type="molecule type" value="Genomic_DNA"/>
</dbReference>
<keyword evidence="3" id="KW-1185">Reference proteome</keyword>
<evidence type="ECO:0000256" key="1">
    <source>
        <dbReference type="SAM" id="Phobius"/>
    </source>
</evidence>
<dbReference type="InterPro" id="IPR002798">
    <property type="entry name" value="SpoIIM-like"/>
</dbReference>
<dbReference type="InParanoid" id="Q8TY67"/>
<dbReference type="EnsemblBacteria" id="AAM01653">
    <property type="protein sequence ID" value="AAM01653"/>
    <property type="gene ID" value="MK0438"/>
</dbReference>
<reference evidence="2 3" key="1">
    <citation type="journal article" date="2002" name="Proc. Natl. Acad. Sci. U.S.A.">
        <title>The complete genome of hyperthermophile Methanopyrus kandleri AV19 and monophyly of archaeal methanogens.</title>
        <authorList>
            <person name="Slesarev A.I."/>
            <person name="Mezhevaya K.V."/>
            <person name="Makarova K.S."/>
            <person name="Polushin N.N."/>
            <person name="Shcherbinina O.V."/>
            <person name="Shakhova V.V."/>
            <person name="Belova G.I."/>
            <person name="Aravind L."/>
            <person name="Natale D.A."/>
            <person name="Rogozin I.B."/>
            <person name="Tatusov R.L."/>
            <person name="Wolf Y.I."/>
            <person name="Stetter K.O."/>
            <person name="Malykh A.G."/>
            <person name="Koonin E.V."/>
            <person name="Kozyavkin S.A."/>
        </authorList>
    </citation>
    <scope>NUCLEOTIDE SEQUENCE [LARGE SCALE GENOMIC DNA]</scope>
    <source>
        <strain evidence="3">AV19 / DSM 6324 / JCM 9639 / NBRC 100938</strain>
    </source>
</reference>